<sequence>MHTVLRPMNDVPFSAPPSSSADARASVSHLLSHASTYPCSAATPAFTRLAHSTSTFQLALDALLPVLDPPVPTELTSRILASFILFALYAPHPIAINPFKSVLFITFVKERDKARAAAAGGAAPNEPLVWVLWKILKGDGDDIGPYSPSALARSLLPPNFRATKLILDDTLYRAAAADLDDSAYAQLERNARPVTPQNDNARLITPEEDAQNEVVAHAMRLLLAARSRVLSLAEQRHLTPLLPALLSHTKRQDNPPRALLTSADLAPLVATNPTLAAGVIGALLAAGPPTEGLNGASVPTGDLNGAGKHSNGSTAGMTTSAILSALARLPPMLPTFDVLGRLLRDARVVASVEDENDGRNGNGNANGGSTVANGPGTTGTTTIADLVRIDVLGRFVAASIDWVDSAEREEREGRVSEDTWAQGVVHLCRFYAALLRAGLADPTSDADSAAMAHFSLRHARFGEANALYRLLVSANE</sequence>
<evidence type="ECO:0000313" key="3">
    <source>
        <dbReference type="Proteomes" id="UP001218218"/>
    </source>
</evidence>
<protein>
    <recommendedName>
        <fullName evidence="4">CCR4-NOT transcription complex subunit 11</fullName>
    </recommendedName>
</protein>
<comment type="caution">
    <text evidence="2">The sequence shown here is derived from an EMBL/GenBank/DDBJ whole genome shotgun (WGS) entry which is preliminary data.</text>
</comment>
<dbReference type="EMBL" id="JARIHO010000012">
    <property type="protein sequence ID" value="KAJ7352598.1"/>
    <property type="molecule type" value="Genomic_DNA"/>
</dbReference>
<accession>A0AAD7A9H9</accession>
<keyword evidence="3" id="KW-1185">Reference proteome</keyword>
<dbReference type="AlphaFoldDB" id="A0AAD7A9H9"/>
<name>A0AAD7A9H9_9AGAR</name>
<evidence type="ECO:0008006" key="4">
    <source>
        <dbReference type="Google" id="ProtNLM"/>
    </source>
</evidence>
<proteinExistence type="predicted"/>
<reference evidence="2" key="1">
    <citation type="submission" date="2023-03" db="EMBL/GenBank/DDBJ databases">
        <title>Massive genome expansion in bonnet fungi (Mycena s.s.) driven by repeated elements and novel gene families across ecological guilds.</title>
        <authorList>
            <consortium name="Lawrence Berkeley National Laboratory"/>
            <person name="Harder C.B."/>
            <person name="Miyauchi S."/>
            <person name="Viragh M."/>
            <person name="Kuo A."/>
            <person name="Thoen E."/>
            <person name="Andreopoulos B."/>
            <person name="Lu D."/>
            <person name="Skrede I."/>
            <person name="Drula E."/>
            <person name="Henrissat B."/>
            <person name="Morin E."/>
            <person name="Kohler A."/>
            <person name="Barry K."/>
            <person name="LaButti K."/>
            <person name="Morin E."/>
            <person name="Salamov A."/>
            <person name="Lipzen A."/>
            <person name="Mereny Z."/>
            <person name="Hegedus B."/>
            <person name="Baldrian P."/>
            <person name="Stursova M."/>
            <person name="Weitz H."/>
            <person name="Taylor A."/>
            <person name="Grigoriev I.V."/>
            <person name="Nagy L.G."/>
            <person name="Martin F."/>
            <person name="Kauserud H."/>
        </authorList>
    </citation>
    <scope>NUCLEOTIDE SEQUENCE</scope>
    <source>
        <strain evidence="2">CBHHK002</strain>
    </source>
</reference>
<feature type="region of interest" description="Disordered" evidence="1">
    <location>
        <begin position="354"/>
        <end position="377"/>
    </location>
</feature>
<evidence type="ECO:0000313" key="2">
    <source>
        <dbReference type="EMBL" id="KAJ7352598.1"/>
    </source>
</evidence>
<evidence type="ECO:0000256" key="1">
    <source>
        <dbReference type="SAM" id="MobiDB-lite"/>
    </source>
</evidence>
<dbReference type="Proteomes" id="UP001218218">
    <property type="component" value="Unassembled WGS sequence"/>
</dbReference>
<gene>
    <name evidence="2" type="ORF">DFH08DRAFT_859375</name>
</gene>
<organism evidence="2 3">
    <name type="scientific">Mycena albidolilacea</name>
    <dbReference type="NCBI Taxonomy" id="1033008"/>
    <lineage>
        <taxon>Eukaryota</taxon>
        <taxon>Fungi</taxon>
        <taxon>Dikarya</taxon>
        <taxon>Basidiomycota</taxon>
        <taxon>Agaricomycotina</taxon>
        <taxon>Agaricomycetes</taxon>
        <taxon>Agaricomycetidae</taxon>
        <taxon>Agaricales</taxon>
        <taxon>Marasmiineae</taxon>
        <taxon>Mycenaceae</taxon>
        <taxon>Mycena</taxon>
    </lineage>
</organism>